<evidence type="ECO:0000256" key="1">
    <source>
        <dbReference type="SAM" id="MobiDB-lite"/>
    </source>
</evidence>
<feature type="domain" description="DUF1707" evidence="2">
    <location>
        <begin position="19"/>
        <end position="71"/>
    </location>
</feature>
<name>A0ABT2B1G2_9ACTN</name>
<organism evidence="4 5">
    <name type="scientific">Streptomyces pyxinicus</name>
    <dbReference type="NCBI Taxonomy" id="2970331"/>
    <lineage>
        <taxon>Bacteria</taxon>
        <taxon>Bacillati</taxon>
        <taxon>Actinomycetota</taxon>
        <taxon>Actinomycetes</taxon>
        <taxon>Kitasatosporales</taxon>
        <taxon>Streptomycetaceae</taxon>
        <taxon>Streptomyces</taxon>
    </lineage>
</organism>
<dbReference type="EMBL" id="JANUGP010000009">
    <property type="protein sequence ID" value="MCS0602367.1"/>
    <property type="molecule type" value="Genomic_DNA"/>
</dbReference>
<evidence type="ECO:0000313" key="5">
    <source>
        <dbReference type="Proteomes" id="UP001205612"/>
    </source>
</evidence>
<feature type="region of interest" description="Disordered" evidence="1">
    <location>
        <begin position="1"/>
        <end position="24"/>
    </location>
</feature>
<evidence type="ECO:0000259" key="2">
    <source>
        <dbReference type="Pfam" id="PF08044"/>
    </source>
</evidence>
<reference evidence="4 5" key="1">
    <citation type="submission" date="2022-08" db="EMBL/GenBank/DDBJ databases">
        <authorList>
            <person name="Somphong A."/>
            <person name="Phongsopitanun W."/>
        </authorList>
    </citation>
    <scope>NUCLEOTIDE SEQUENCE [LARGE SCALE GENOMIC DNA]</scope>
    <source>
        <strain evidence="4 5">LP11</strain>
    </source>
</reference>
<proteinExistence type="predicted"/>
<accession>A0ABT2B1G2</accession>
<dbReference type="InterPro" id="IPR024425">
    <property type="entry name" value="LiaF-like_C"/>
</dbReference>
<dbReference type="InterPro" id="IPR012551">
    <property type="entry name" value="DUF1707_SHOCT-like"/>
</dbReference>
<feature type="domain" description="Cell wall-active antibiotics response LiaF-like C-terminal" evidence="3">
    <location>
        <begin position="119"/>
        <end position="177"/>
    </location>
</feature>
<dbReference type="PANTHER" id="PTHR40763:SF4">
    <property type="entry name" value="DUF1707 DOMAIN-CONTAINING PROTEIN"/>
    <property type="match status" value="1"/>
</dbReference>
<comment type="caution">
    <text evidence="4">The sequence shown here is derived from an EMBL/GenBank/DDBJ whole genome shotgun (WGS) entry which is preliminary data.</text>
</comment>
<dbReference type="Pfam" id="PF09922">
    <property type="entry name" value="LiaF-like_C"/>
    <property type="match status" value="1"/>
</dbReference>
<sequence>MDLQKPAPIQDAGPRVTELRASDADRDRVADMLREALAEGRLTPDEHAERVDGVLHAKTVGELDVFIRDLPAAHQRQGAPAYTPVPPRPTAGAIPAEADANVVAVFSSAVRRGRWRAGRRLHAYAVFGSVEIDLSEAIFEYQQVVIKAFAVFGKVQIRVPENISLRGTGGGVLGAFEVSPLDSAESDAPVVYVDGWAVFGNVEARPRRGKLVADILERVQDRVQDKLDRKLRRHLDW</sequence>
<protein>
    <submittedName>
        <fullName evidence="4">DUF1707 domain-containing protein</fullName>
    </submittedName>
</protein>
<keyword evidence="5" id="KW-1185">Reference proteome</keyword>
<gene>
    <name evidence="4" type="ORF">NX794_14275</name>
</gene>
<dbReference type="Proteomes" id="UP001205612">
    <property type="component" value="Unassembled WGS sequence"/>
</dbReference>
<evidence type="ECO:0000259" key="3">
    <source>
        <dbReference type="Pfam" id="PF09922"/>
    </source>
</evidence>
<dbReference type="PANTHER" id="PTHR40763">
    <property type="entry name" value="MEMBRANE PROTEIN-RELATED"/>
    <property type="match status" value="1"/>
</dbReference>
<dbReference type="RefSeq" id="WP_258778888.1">
    <property type="nucleotide sequence ID" value="NZ_JANUGP010000009.1"/>
</dbReference>
<dbReference type="Pfam" id="PF08044">
    <property type="entry name" value="DUF1707"/>
    <property type="match status" value="1"/>
</dbReference>
<evidence type="ECO:0000313" key="4">
    <source>
        <dbReference type="EMBL" id="MCS0602367.1"/>
    </source>
</evidence>